<comment type="caution">
    <text evidence="8">The sequence shown here is derived from an EMBL/GenBank/DDBJ whole genome shotgun (WGS) entry which is preliminary data.</text>
</comment>
<dbReference type="Pfam" id="PF13102">
    <property type="entry name" value="Phage_int_SAM_5"/>
    <property type="match status" value="1"/>
</dbReference>
<evidence type="ECO:0000313" key="8">
    <source>
        <dbReference type="EMBL" id="MBB6130578.1"/>
    </source>
</evidence>
<dbReference type="GO" id="GO:0015074">
    <property type="term" value="P:DNA integration"/>
    <property type="evidence" value="ECO:0007669"/>
    <property type="project" value="UniProtKB-KW"/>
</dbReference>
<evidence type="ECO:0000259" key="6">
    <source>
        <dbReference type="PROSITE" id="PS51898"/>
    </source>
</evidence>
<keyword evidence="3 5" id="KW-0238">DNA-binding</keyword>
<evidence type="ECO:0000256" key="4">
    <source>
        <dbReference type="ARBA" id="ARBA00023172"/>
    </source>
</evidence>
<dbReference type="Gene3D" id="1.10.150.130">
    <property type="match status" value="1"/>
</dbReference>
<dbReference type="InterPro" id="IPR025269">
    <property type="entry name" value="SAM-like_dom"/>
</dbReference>
<gene>
    <name evidence="8" type="ORF">HDF22_004718</name>
</gene>
<dbReference type="Pfam" id="PF00589">
    <property type="entry name" value="Phage_integrase"/>
    <property type="match status" value="1"/>
</dbReference>
<comment type="similarity">
    <text evidence="1">Belongs to the 'phage' integrase family.</text>
</comment>
<dbReference type="PROSITE" id="PS51898">
    <property type="entry name" value="TYR_RECOMBINASE"/>
    <property type="match status" value="1"/>
</dbReference>
<protein>
    <submittedName>
        <fullName evidence="8">Site-specific recombinase XerD</fullName>
    </submittedName>
</protein>
<evidence type="ECO:0000313" key="9">
    <source>
        <dbReference type="Proteomes" id="UP000548326"/>
    </source>
</evidence>
<dbReference type="InterPro" id="IPR044068">
    <property type="entry name" value="CB"/>
</dbReference>
<dbReference type="InterPro" id="IPR013762">
    <property type="entry name" value="Integrase-like_cat_sf"/>
</dbReference>
<dbReference type="Gene3D" id="1.10.443.10">
    <property type="entry name" value="Intergrase catalytic core"/>
    <property type="match status" value="1"/>
</dbReference>
<dbReference type="Pfam" id="PF17293">
    <property type="entry name" value="Arm-DNA-bind_5"/>
    <property type="match status" value="1"/>
</dbReference>
<evidence type="ECO:0000256" key="3">
    <source>
        <dbReference type="ARBA" id="ARBA00023125"/>
    </source>
</evidence>
<feature type="domain" description="Tyr recombinase" evidence="6">
    <location>
        <begin position="237"/>
        <end position="420"/>
    </location>
</feature>
<dbReference type="InterPro" id="IPR010998">
    <property type="entry name" value="Integrase_recombinase_N"/>
</dbReference>
<dbReference type="InterPro" id="IPR011010">
    <property type="entry name" value="DNA_brk_join_enz"/>
</dbReference>
<reference evidence="8 9" key="1">
    <citation type="submission" date="2020-08" db="EMBL/GenBank/DDBJ databases">
        <title>Genomic Encyclopedia of Type Strains, Phase IV (KMG-V): Genome sequencing to study the core and pangenomes of soil and plant-associated prokaryotes.</title>
        <authorList>
            <person name="Whitman W."/>
        </authorList>
    </citation>
    <scope>NUCLEOTIDE SEQUENCE [LARGE SCALE GENOMIC DNA]</scope>
    <source>
        <strain evidence="8 9">MP601</strain>
    </source>
</reference>
<dbReference type="PANTHER" id="PTHR30349">
    <property type="entry name" value="PHAGE INTEGRASE-RELATED"/>
    <property type="match status" value="1"/>
</dbReference>
<dbReference type="GO" id="GO:0003677">
    <property type="term" value="F:DNA binding"/>
    <property type="evidence" value="ECO:0007669"/>
    <property type="project" value="UniProtKB-UniRule"/>
</dbReference>
<feature type="domain" description="Core-binding (CB)" evidence="7">
    <location>
        <begin position="122"/>
        <end position="217"/>
    </location>
</feature>
<evidence type="ECO:0000256" key="1">
    <source>
        <dbReference type="ARBA" id="ARBA00008857"/>
    </source>
</evidence>
<dbReference type="RefSeq" id="WP_183589309.1">
    <property type="nucleotide sequence ID" value="NZ_JACHCA010000015.1"/>
</dbReference>
<name>A0A841JPA1_9SPHI</name>
<dbReference type="GO" id="GO:0006310">
    <property type="term" value="P:DNA recombination"/>
    <property type="evidence" value="ECO:0007669"/>
    <property type="project" value="UniProtKB-KW"/>
</dbReference>
<evidence type="ECO:0000256" key="5">
    <source>
        <dbReference type="PROSITE-ProRule" id="PRU01248"/>
    </source>
</evidence>
<dbReference type="Proteomes" id="UP000548326">
    <property type="component" value="Unassembled WGS sequence"/>
</dbReference>
<sequence>MKSNQKLSLLFWLFKAKATKKDGKAPLYVRMTIDGEEDLISLSRKVDPQFWDTENKKVTDNSVEGKKTNKKMAEVRVDLERHFAVLQSQYSNITPLMLKNVYNGLPALAKRNEVKEPEEKIPTLLEALQTFIDRFEKMVEKKHRSKYTLTHWKTTRKKVEAFLIFQYKAVDIDLQDIKYAFAEKFYDYMTLEVDKPLVEVTAKKHIKKVRQILGACVRYEFLAKNPFVDFNCSGGERDVEPLEMEQVQAIYRKEFTIPRLIEVRDAFIFQCFTGFAYQDVYALTADNIINVGNTGERWLIKERGKTSVSEMVPILPIVEEIIDKYKNHPRCLKDNCLLPINSNTRYNGYLKEISDICGITIEQLNNKELGTHKARHTFADIMLNNGVPIEDVSRMLGHKSIRTTQRYCRVRKNRISESVNKVKTILFTSEGELRQVS</sequence>
<evidence type="ECO:0000256" key="2">
    <source>
        <dbReference type="ARBA" id="ARBA00022908"/>
    </source>
</evidence>
<organism evidence="8 9">
    <name type="scientific">Mucilaginibacter lappiensis</name>
    <dbReference type="NCBI Taxonomy" id="354630"/>
    <lineage>
        <taxon>Bacteria</taxon>
        <taxon>Pseudomonadati</taxon>
        <taxon>Bacteroidota</taxon>
        <taxon>Sphingobacteriia</taxon>
        <taxon>Sphingobacteriales</taxon>
        <taxon>Sphingobacteriaceae</taxon>
        <taxon>Mucilaginibacter</taxon>
    </lineage>
</organism>
<dbReference type="SUPFAM" id="SSF56349">
    <property type="entry name" value="DNA breaking-rejoining enzymes"/>
    <property type="match status" value="1"/>
</dbReference>
<dbReference type="InterPro" id="IPR035386">
    <property type="entry name" value="Arm-DNA-bind_5"/>
</dbReference>
<dbReference type="PANTHER" id="PTHR30349:SF64">
    <property type="entry name" value="PROPHAGE INTEGRASE INTD-RELATED"/>
    <property type="match status" value="1"/>
</dbReference>
<dbReference type="EMBL" id="JACHCA010000015">
    <property type="protein sequence ID" value="MBB6130578.1"/>
    <property type="molecule type" value="Genomic_DNA"/>
</dbReference>
<dbReference type="AlphaFoldDB" id="A0A841JPA1"/>
<keyword evidence="2" id="KW-0229">DNA integration</keyword>
<accession>A0A841JPA1</accession>
<dbReference type="InterPro" id="IPR002104">
    <property type="entry name" value="Integrase_catalytic"/>
</dbReference>
<dbReference type="InterPro" id="IPR050090">
    <property type="entry name" value="Tyrosine_recombinase_XerCD"/>
</dbReference>
<dbReference type="CDD" id="cd01185">
    <property type="entry name" value="INTN1_C_like"/>
    <property type="match status" value="1"/>
</dbReference>
<evidence type="ECO:0000259" key="7">
    <source>
        <dbReference type="PROSITE" id="PS51900"/>
    </source>
</evidence>
<proteinExistence type="inferred from homology"/>
<keyword evidence="4" id="KW-0233">DNA recombination</keyword>
<dbReference type="PROSITE" id="PS51900">
    <property type="entry name" value="CB"/>
    <property type="match status" value="1"/>
</dbReference>